<sequence>MATQTASKKSAKSKASKADSTHPKYAEMIKSAIVDLQNKKGSSRVAILKYINQNYDIHQNFPDQTNQHLRQALKHGVETGALKQVKGIGAGGSFKLANSETKKKPAEIETTKKKLEGLKLTKGSAPKKTETPQAAAASKKPNKVNAAKSTPKKSNGQTSKKSNGHTPKKSTGQAAKKTQSAKKASNAKGGKKVQATKIAKK</sequence>
<evidence type="ECO:0000313" key="2">
    <source>
        <dbReference type="WBParaSite" id="ES5_v2.g9806.t1"/>
    </source>
</evidence>
<proteinExistence type="predicted"/>
<name>A0AC34GXH7_9BILA</name>
<dbReference type="WBParaSite" id="ES5_v2.g9806.t1">
    <property type="protein sequence ID" value="ES5_v2.g9806.t1"/>
    <property type="gene ID" value="ES5_v2.g9806"/>
</dbReference>
<dbReference type="Proteomes" id="UP000887579">
    <property type="component" value="Unplaced"/>
</dbReference>
<accession>A0AC34GXH7</accession>
<protein>
    <submittedName>
        <fullName evidence="2">H15 domain-containing protein</fullName>
    </submittedName>
</protein>
<reference evidence="2" key="1">
    <citation type="submission" date="2022-11" db="UniProtKB">
        <authorList>
            <consortium name="WormBaseParasite"/>
        </authorList>
    </citation>
    <scope>IDENTIFICATION</scope>
</reference>
<organism evidence="1 2">
    <name type="scientific">Panagrolaimus sp. ES5</name>
    <dbReference type="NCBI Taxonomy" id="591445"/>
    <lineage>
        <taxon>Eukaryota</taxon>
        <taxon>Metazoa</taxon>
        <taxon>Ecdysozoa</taxon>
        <taxon>Nematoda</taxon>
        <taxon>Chromadorea</taxon>
        <taxon>Rhabditida</taxon>
        <taxon>Tylenchina</taxon>
        <taxon>Panagrolaimomorpha</taxon>
        <taxon>Panagrolaimoidea</taxon>
        <taxon>Panagrolaimidae</taxon>
        <taxon>Panagrolaimus</taxon>
    </lineage>
</organism>
<evidence type="ECO:0000313" key="1">
    <source>
        <dbReference type="Proteomes" id="UP000887579"/>
    </source>
</evidence>